<feature type="domain" description="Cyclic nucleotide-binding" evidence="1">
    <location>
        <begin position="11"/>
        <end position="114"/>
    </location>
</feature>
<dbReference type="InterPro" id="IPR000595">
    <property type="entry name" value="cNMP-bd_dom"/>
</dbReference>
<dbReference type="GO" id="GO:0016301">
    <property type="term" value="F:kinase activity"/>
    <property type="evidence" value="ECO:0007669"/>
    <property type="project" value="UniProtKB-KW"/>
</dbReference>
<dbReference type="InterPro" id="IPR014710">
    <property type="entry name" value="RmlC-like_jellyroll"/>
</dbReference>
<reference evidence="3" key="1">
    <citation type="submission" date="2016-10" db="EMBL/GenBank/DDBJ databases">
        <authorList>
            <person name="Varghese N."/>
            <person name="Submissions S."/>
        </authorList>
    </citation>
    <scope>NUCLEOTIDE SEQUENCE [LARGE SCALE GENOMIC DNA]</scope>
    <source>
        <strain evidence="3">DSM 23920</strain>
    </source>
</reference>
<dbReference type="EMBL" id="FNRL01000006">
    <property type="protein sequence ID" value="SEA39231.1"/>
    <property type="molecule type" value="Genomic_DNA"/>
</dbReference>
<dbReference type="PROSITE" id="PS50042">
    <property type="entry name" value="CNMP_BINDING_3"/>
    <property type="match status" value="1"/>
</dbReference>
<gene>
    <name evidence="2" type="ORF">SAMN05660909_01762</name>
</gene>
<dbReference type="CDD" id="cd00038">
    <property type="entry name" value="CAP_ED"/>
    <property type="match status" value="1"/>
</dbReference>
<name>A0A1H4ATP9_9BACT</name>
<keyword evidence="2" id="KW-0808">Transferase</keyword>
<dbReference type="InterPro" id="IPR018490">
    <property type="entry name" value="cNMP-bd_dom_sf"/>
</dbReference>
<organism evidence="2 3">
    <name type="scientific">Chitinophaga terrae</name>
    <name type="common">ex Kim and Jung 2007</name>
    <dbReference type="NCBI Taxonomy" id="408074"/>
    <lineage>
        <taxon>Bacteria</taxon>
        <taxon>Pseudomonadati</taxon>
        <taxon>Bacteroidota</taxon>
        <taxon>Chitinophagia</taxon>
        <taxon>Chitinophagales</taxon>
        <taxon>Chitinophagaceae</taxon>
        <taxon>Chitinophaga</taxon>
    </lineage>
</organism>
<dbReference type="Proteomes" id="UP000199656">
    <property type="component" value="Unassembled WGS sequence"/>
</dbReference>
<evidence type="ECO:0000313" key="2">
    <source>
        <dbReference type="EMBL" id="SEA39231.1"/>
    </source>
</evidence>
<keyword evidence="2" id="KW-0418">Kinase</keyword>
<dbReference type="AlphaFoldDB" id="A0A1H4ATP9"/>
<dbReference type="OrthoDB" id="667553at2"/>
<dbReference type="SUPFAM" id="SSF51206">
    <property type="entry name" value="cAMP-binding domain-like"/>
    <property type="match status" value="1"/>
</dbReference>
<dbReference type="RefSeq" id="WP_089760709.1">
    <property type="nucleotide sequence ID" value="NZ_BKAT01000009.1"/>
</dbReference>
<evidence type="ECO:0000259" key="1">
    <source>
        <dbReference type="PROSITE" id="PS50042"/>
    </source>
</evidence>
<protein>
    <submittedName>
        <fullName evidence="2">cAMP-binding domain of CRP or a regulatory subunit of cAMP-dependent protein kinases</fullName>
    </submittedName>
</protein>
<dbReference type="STRING" id="408074.SAMN05660909_01762"/>
<dbReference type="Pfam" id="PF00027">
    <property type="entry name" value="cNMP_binding"/>
    <property type="match status" value="1"/>
</dbReference>
<sequence>MHHHLINQISHFIKLSDAEKEWISDRFATRRYEKGDYFLREGQVCREAGFIEKGLVRYFVTKEDGEDLTVDFNKEQEFTCNYASFLDHSPSNTSIQCIEPTTILCISYDDLQQLYLHVEEGQKFGRLICEYLYVLAIKKVDTIYRQQPEQRYLQFLDRYPELVSRLPQYYISSYVGVKPPSLSRIRKRLAT</sequence>
<dbReference type="Gene3D" id="2.60.120.10">
    <property type="entry name" value="Jelly Rolls"/>
    <property type="match status" value="1"/>
</dbReference>
<evidence type="ECO:0000313" key="3">
    <source>
        <dbReference type="Proteomes" id="UP000199656"/>
    </source>
</evidence>
<proteinExistence type="predicted"/>
<accession>A0A1H4ATP9</accession>
<keyword evidence="3" id="KW-1185">Reference proteome</keyword>